<dbReference type="Pfam" id="PF02367">
    <property type="entry name" value="TsaE"/>
    <property type="match status" value="1"/>
</dbReference>
<dbReference type="SUPFAM" id="SSF52540">
    <property type="entry name" value="P-loop containing nucleoside triphosphate hydrolases"/>
    <property type="match status" value="1"/>
</dbReference>
<dbReference type="NCBIfam" id="TIGR00150">
    <property type="entry name" value="T6A_YjeE"/>
    <property type="match status" value="1"/>
</dbReference>
<dbReference type="Gene3D" id="3.40.50.300">
    <property type="entry name" value="P-loop containing nucleotide triphosphate hydrolases"/>
    <property type="match status" value="1"/>
</dbReference>
<evidence type="ECO:0000256" key="8">
    <source>
        <dbReference type="ARBA" id="ARBA00022840"/>
    </source>
</evidence>
<comment type="subcellular location">
    <subcellularLocation>
        <location evidence="1">Cytoplasm</location>
    </subcellularLocation>
</comment>
<evidence type="ECO:0000256" key="4">
    <source>
        <dbReference type="ARBA" id="ARBA00022490"/>
    </source>
</evidence>
<dbReference type="GO" id="GO:0002949">
    <property type="term" value="P:tRNA threonylcarbamoyladenosine modification"/>
    <property type="evidence" value="ECO:0007669"/>
    <property type="project" value="InterPro"/>
</dbReference>
<evidence type="ECO:0000256" key="7">
    <source>
        <dbReference type="ARBA" id="ARBA00022741"/>
    </source>
</evidence>
<evidence type="ECO:0000256" key="10">
    <source>
        <dbReference type="ARBA" id="ARBA00032441"/>
    </source>
</evidence>
<evidence type="ECO:0000313" key="11">
    <source>
        <dbReference type="EMBL" id="VAW20974.1"/>
    </source>
</evidence>
<sequence>MSKQKPFFEFAKDENETALLAKFLAEHINPGDLILLNGPLGAGKSALVRAMIKSLLKQPDLEVPSPTFLLVLPYQNEKISILHADLYRFEHEEEIEELGLFDNPEAIIFVEWPERVPWLMQKADMIISLQFGPDNMGRQIEISASNKPELVANSTRAITND</sequence>
<keyword evidence="9" id="KW-0460">Magnesium</keyword>
<keyword evidence="4" id="KW-0963">Cytoplasm</keyword>
<protein>
    <recommendedName>
        <fullName evidence="3">tRNA threonylcarbamoyladenosine biosynthesis protein TsaE</fullName>
    </recommendedName>
    <alternativeName>
        <fullName evidence="10">t(6)A37 threonylcarbamoyladenosine biosynthesis protein TsaE</fullName>
    </alternativeName>
</protein>
<keyword evidence="8" id="KW-0067">ATP-binding</keyword>
<evidence type="ECO:0000256" key="9">
    <source>
        <dbReference type="ARBA" id="ARBA00022842"/>
    </source>
</evidence>
<keyword evidence="5" id="KW-0819">tRNA processing</keyword>
<gene>
    <name evidence="11" type="ORF">MNBD_ALPHA11-593</name>
</gene>
<dbReference type="GO" id="GO:0005737">
    <property type="term" value="C:cytoplasm"/>
    <property type="evidence" value="ECO:0007669"/>
    <property type="project" value="UniProtKB-SubCell"/>
</dbReference>
<evidence type="ECO:0000256" key="6">
    <source>
        <dbReference type="ARBA" id="ARBA00022723"/>
    </source>
</evidence>
<proteinExistence type="inferred from homology"/>
<evidence type="ECO:0000256" key="1">
    <source>
        <dbReference type="ARBA" id="ARBA00004496"/>
    </source>
</evidence>
<reference evidence="11" key="1">
    <citation type="submission" date="2018-06" db="EMBL/GenBank/DDBJ databases">
        <authorList>
            <person name="Zhirakovskaya E."/>
        </authorList>
    </citation>
    <scope>NUCLEOTIDE SEQUENCE</scope>
</reference>
<comment type="similarity">
    <text evidence="2">Belongs to the TsaE family.</text>
</comment>
<dbReference type="InterPro" id="IPR003442">
    <property type="entry name" value="T6A_TsaE"/>
</dbReference>
<dbReference type="PANTHER" id="PTHR33540:SF2">
    <property type="entry name" value="TRNA THREONYLCARBAMOYLADENOSINE BIOSYNTHESIS PROTEIN TSAE"/>
    <property type="match status" value="1"/>
</dbReference>
<dbReference type="InterPro" id="IPR027417">
    <property type="entry name" value="P-loop_NTPase"/>
</dbReference>
<name>A0A3B0UL60_9ZZZZ</name>
<dbReference type="GO" id="GO:0005524">
    <property type="term" value="F:ATP binding"/>
    <property type="evidence" value="ECO:0007669"/>
    <property type="project" value="UniProtKB-KW"/>
</dbReference>
<evidence type="ECO:0000256" key="3">
    <source>
        <dbReference type="ARBA" id="ARBA00019010"/>
    </source>
</evidence>
<dbReference type="PANTHER" id="PTHR33540">
    <property type="entry name" value="TRNA THREONYLCARBAMOYLADENOSINE BIOSYNTHESIS PROTEIN TSAE"/>
    <property type="match status" value="1"/>
</dbReference>
<evidence type="ECO:0000256" key="5">
    <source>
        <dbReference type="ARBA" id="ARBA00022694"/>
    </source>
</evidence>
<keyword evidence="6" id="KW-0479">Metal-binding</keyword>
<evidence type="ECO:0000256" key="2">
    <source>
        <dbReference type="ARBA" id="ARBA00007599"/>
    </source>
</evidence>
<dbReference type="AlphaFoldDB" id="A0A3B0UL60"/>
<keyword evidence="7" id="KW-0547">Nucleotide-binding</keyword>
<accession>A0A3B0UL60</accession>
<dbReference type="GO" id="GO:0046872">
    <property type="term" value="F:metal ion binding"/>
    <property type="evidence" value="ECO:0007669"/>
    <property type="project" value="UniProtKB-KW"/>
</dbReference>
<dbReference type="EMBL" id="UOEQ01000315">
    <property type="protein sequence ID" value="VAW20974.1"/>
    <property type="molecule type" value="Genomic_DNA"/>
</dbReference>
<organism evidence="11">
    <name type="scientific">hydrothermal vent metagenome</name>
    <dbReference type="NCBI Taxonomy" id="652676"/>
    <lineage>
        <taxon>unclassified sequences</taxon>
        <taxon>metagenomes</taxon>
        <taxon>ecological metagenomes</taxon>
    </lineage>
</organism>